<dbReference type="EMBL" id="BAAAHD010000016">
    <property type="protein sequence ID" value="GAA0554985.1"/>
    <property type="molecule type" value="Genomic_DNA"/>
</dbReference>
<gene>
    <name evidence="5" type="ORF">F4557_004682</name>
    <name evidence="4" type="ORF">GCM10009546_16170</name>
</gene>
<dbReference type="GO" id="GO:0016747">
    <property type="term" value="F:acyltransferase activity, transferring groups other than amino-acyl groups"/>
    <property type="evidence" value="ECO:0007669"/>
    <property type="project" value="InterPro"/>
</dbReference>
<protein>
    <submittedName>
        <fullName evidence="5">GNAT superfamily N-acetyltransferase</fullName>
    </submittedName>
</protein>
<evidence type="ECO:0000313" key="6">
    <source>
        <dbReference type="Proteomes" id="UP000549343"/>
    </source>
</evidence>
<dbReference type="PANTHER" id="PTHR43800:SF1">
    <property type="entry name" value="PEPTIDYL-LYSINE N-ACETYLTRANSFERASE YJAB"/>
    <property type="match status" value="1"/>
</dbReference>
<evidence type="ECO:0000256" key="2">
    <source>
        <dbReference type="ARBA" id="ARBA00023315"/>
    </source>
</evidence>
<evidence type="ECO:0000313" key="7">
    <source>
        <dbReference type="Proteomes" id="UP001501427"/>
    </source>
</evidence>
<dbReference type="InterPro" id="IPR016181">
    <property type="entry name" value="Acyl_CoA_acyltransferase"/>
</dbReference>
<keyword evidence="2" id="KW-0012">Acyltransferase</keyword>
<dbReference type="PANTHER" id="PTHR43800">
    <property type="entry name" value="PEPTIDYL-LYSINE N-ACETYLTRANSFERASE YJAB"/>
    <property type="match status" value="1"/>
</dbReference>
<dbReference type="Gene3D" id="3.40.630.30">
    <property type="match status" value="1"/>
</dbReference>
<reference evidence="5 6" key="3">
    <citation type="submission" date="2020-08" db="EMBL/GenBank/DDBJ databases">
        <title>Sequencing the genomes of 1000 actinobacteria strains.</title>
        <authorList>
            <person name="Klenk H.-P."/>
        </authorList>
    </citation>
    <scope>NUCLEOTIDE SEQUENCE [LARGE SCALE GENOMIC DNA]</scope>
    <source>
        <strain evidence="5 6">DSM 44772</strain>
    </source>
</reference>
<dbReference type="CDD" id="cd04301">
    <property type="entry name" value="NAT_SF"/>
    <property type="match status" value="1"/>
</dbReference>
<dbReference type="Proteomes" id="UP001501427">
    <property type="component" value="Unassembled WGS sequence"/>
</dbReference>
<evidence type="ECO:0000313" key="4">
    <source>
        <dbReference type="EMBL" id="GAA0554985.1"/>
    </source>
</evidence>
<keyword evidence="7" id="KW-1185">Reference proteome</keyword>
<evidence type="ECO:0000313" key="5">
    <source>
        <dbReference type="EMBL" id="MBB4776264.1"/>
    </source>
</evidence>
<reference evidence="4" key="4">
    <citation type="submission" date="2023-12" db="EMBL/GenBank/DDBJ databases">
        <authorList>
            <person name="Sun Q."/>
            <person name="Inoue M."/>
        </authorList>
    </citation>
    <scope>NUCLEOTIDE SEQUENCE</scope>
    <source>
        <strain evidence="4">JCM 10667</strain>
    </source>
</reference>
<sequence>MDYEVRVARPADLPALPPIEISGERMFAEIGIVFPPGPTVVELMSDGDAEIIVAGDPPVGFAVVDDVDGAAYLAQISVRDDLTGKGIGARLLDAVMTRAGEAGAPGVSLLTFRNVPWNGPWYAAHGFEELPEERWGPGIRSHWEAEVKAGLHELGPRAVMWAPAGRTS</sequence>
<evidence type="ECO:0000259" key="3">
    <source>
        <dbReference type="PROSITE" id="PS51186"/>
    </source>
</evidence>
<dbReference type="AlphaFoldDB" id="A0A7W7IFZ2"/>
<accession>A0A7W7IFZ2</accession>
<organism evidence="5 6">
    <name type="scientific">Actinomadura livida</name>
    <dbReference type="NCBI Taxonomy" id="79909"/>
    <lineage>
        <taxon>Bacteria</taxon>
        <taxon>Bacillati</taxon>
        <taxon>Actinomycetota</taxon>
        <taxon>Actinomycetes</taxon>
        <taxon>Streptosporangiales</taxon>
        <taxon>Thermomonosporaceae</taxon>
        <taxon>Actinomadura</taxon>
    </lineage>
</organism>
<dbReference type="SUPFAM" id="SSF55729">
    <property type="entry name" value="Acyl-CoA N-acyltransferases (Nat)"/>
    <property type="match status" value="1"/>
</dbReference>
<dbReference type="Proteomes" id="UP000549343">
    <property type="component" value="Unassembled WGS sequence"/>
</dbReference>
<reference evidence="4" key="1">
    <citation type="journal article" date="2014" name="Int. J. Syst. Evol. Microbiol.">
        <title>Complete genome of a new Firmicutes species belonging to the dominant human colonic microbiota ('Ruminococcus bicirculans') reveals two chromosomes and a selective capacity to utilize plant glucans.</title>
        <authorList>
            <consortium name="NISC Comparative Sequencing Program"/>
            <person name="Wegmann U."/>
            <person name="Louis P."/>
            <person name="Goesmann A."/>
            <person name="Henrissat B."/>
            <person name="Duncan S.H."/>
            <person name="Flint H.J."/>
        </authorList>
    </citation>
    <scope>NUCLEOTIDE SEQUENCE</scope>
    <source>
        <strain evidence="4">JCM 10667</strain>
    </source>
</reference>
<dbReference type="EMBL" id="JACHMV010000001">
    <property type="protein sequence ID" value="MBB4776264.1"/>
    <property type="molecule type" value="Genomic_DNA"/>
</dbReference>
<name>A0A7W7IFZ2_9ACTN</name>
<dbReference type="PROSITE" id="PS51186">
    <property type="entry name" value="GNAT"/>
    <property type="match status" value="1"/>
</dbReference>
<dbReference type="RefSeq" id="WP_184886066.1">
    <property type="nucleotide sequence ID" value="NZ_BAAAHD010000016.1"/>
</dbReference>
<dbReference type="InterPro" id="IPR000182">
    <property type="entry name" value="GNAT_dom"/>
</dbReference>
<feature type="domain" description="N-acetyltransferase" evidence="3">
    <location>
        <begin position="3"/>
        <end position="150"/>
    </location>
</feature>
<reference evidence="7" key="2">
    <citation type="journal article" date="2019" name="Int. J. Syst. Evol. Microbiol.">
        <title>The Global Catalogue of Microorganisms (GCM) 10K type strain sequencing project: providing services to taxonomists for standard genome sequencing and annotation.</title>
        <authorList>
            <consortium name="The Broad Institute Genomics Platform"/>
            <consortium name="The Broad Institute Genome Sequencing Center for Infectious Disease"/>
            <person name="Wu L."/>
            <person name="Ma J."/>
        </authorList>
    </citation>
    <scope>NUCLEOTIDE SEQUENCE [LARGE SCALE GENOMIC DNA]</scope>
    <source>
        <strain evidence="7">JCM 10667</strain>
    </source>
</reference>
<keyword evidence="1 5" id="KW-0808">Transferase</keyword>
<comment type="caution">
    <text evidence="5">The sequence shown here is derived from an EMBL/GenBank/DDBJ whole genome shotgun (WGS) entry which is preliminary data.</text>
</comment>
<evidence type="ECO:0000256" key="1">
    <source>
        <dbReference type="ARBA" id="ARBA00022679"/>
    </source>
</evidence>
<proteinExistence type="predicted"/>
<dbReference type="Pfam" id="PF13508">
    <property type="entry name" value="Acetyltransf_7"/>
    <property type="match status" value="1"/>
</dbReference>